<dbReference type="EMBL" id="CP144693">
    <property type="protein sequence ID" value="WVY99548.1"/>
    <property type="molecule type" value="Genomic_DNA"/>
</dbReference>
<dbReference type="AlphaFoldDB" id="A0AAQ3MYN0"/>
<accession>A0AAQ3MYN0</accession>
<proteinExistence type="predicted"/>
<evidence type="ECO:0000313" key="1">
    <source>
        <dbReference type="EMBL" id="WVY99548.1"/>
    </source>
</evidence>
<protein>
    <submittedName>
        <fullName evidence="1">Uncharacterized protein</fullName>
    </submittedName>
</protein>
<sequence>MARRENFVAIIWGCDELARWVHVWSVQQVRKLVGARAVEIAMDVDELDCEGILERNRYPEGGSEEDIVGAPDEGGLVGDKGLAWFGTAVDNGDREKPTVGDDAVTGDCGAVVNRTGTELKKVPEHLVQFNDRSQIVAIFTKIGYN</sequence>
<evidence type="ECO:0000313" key="2">
    <source>
        <dbReference type="Proteomes" id="UP001374535"/>
    </source>
</evidence>
<organism evidence="1 2">
    <name type="scientific">Vigna mungo</name>
    <name type="common">Black gram</name>
    <name type="synonym">Phaseolus mungo</name>
    <dbReference type="NCBI Taxonomy" id="3915"/>
    <lineage>
        <taxon>Eukaryota</taxon>
        <taxon>Viridiplantae</taxon>
        <taxon>Streptophyta</taxon>
        <taxon>Embryophyta</taxon>
        <taxon>Tracheophyta</taxon>
        <taxon>Spermatophyta</taxon>
        <taxon>Magnoliopsida</taxon>
        <taxon>eudicotyledons</taxon>
        <taxon>Gunneridae</taxon>
        <taxon>Pentapetalae</taxon>
        <taxon>rosids</taxon>
        <taxon>fabids</taxon>
        <taxon>Fabales</taxon>
        <taxon>Fabaceae</taxon>
        <taxon>Papilionoideae</taxon>
        <taxon>50 kb inversion clade</taxon>
        <taxon>NPAAA clade</taxon>
        <taxon>indigoferoid/millettioid clade</taxon>
        <taxon>Phaseoleae</taxon>
        <taxon>Vigna</taxon>
    </lineage>
</organism>
<keyword evidence="2" id="KW-1185">Reference proteome</keyword>
<dbReference type="Proteomes" id="UP001374535">
    <property type="component" value="Chromosome 8"/>
</dbReference>
<gene>
    <name evidence="1" type="ORF">V8G54_025618</name>
</gene>
<reference evidence="1 2" key="1">
    <citation type="journal article" date="2023" name="Life. Sci Alliance">
        <title>Evolutionary insights into 3D genome organization and epigenetic landscape of Vigna mungo.</title>
        <authorList>
            <person name="Junaid A."/>
            <person name="Singh B."/>
            <person name="Bhatia S."/>
        </authorList>
    </citation>
    <scope>NUCLEOTIDE SEQUENCE [LARGE SCALE GENOMIC DNA]</scope>
    <source>
        <strain evidence="1">Urdbean</strain>
    </source>
</reference>
<name>A0AAQ3MYN0_VIGMU</name>